<proteinExistence type="predicted"/>
<evidence type="ECO:0008006" key="4">
    <source>
        <dbReference type="Google" id="ProtNLM"/>
    </source>
</evidence>
<dbReference type="Proteomes" id="UP000319825">
    <property type="component" value="Unassembled WGS sequence"/>
</dbReference>
<evidence type="ECO:0000256" key="1">
    <source>
        <dbReference type="SAM" id="MobiDB-lite"/>
    </source>
</evidence>
<accession>A0A562I9X9</accession>
<dbReference type="AlphaFoldDB" id="A0A562I9X9"/>
<gene>
    <name evidence="2" type="ORF">JD77_02480</name>
</gene>
<reference evidence="2 3" key="1">
    <citation type="submission" date="2019-07" db="EMBL/GenBank/DDBJ databases">
        <title>R&amp;d 2014.</title>
        <authorList>
            <person name="Klenk H.-P."/>
        </authorList>
    </citation>
    <scope>NUCLEOTIDE SEQUENCE [LARGE SCALE GENOMIC DNA]</scope>
    <source>
        <strain evidence="2 3">DSM 43868</strain>
    </source>
</reference>
<sequence length="201" mass="22158">MTTPNRLPGESGWAGPPHRVVGGEFGLMADEATITGMVKAFAQAQTEASDSHRNVVAATEALIKSWTSDTASPRFLEAVKMWLAGWRKVQQGLDKLNQSMQQYSHLTTTTEDDNAMQAGNWAREQPVPGLSRIPYIPDGSENSASLPPRTRWMTEDITDGSENSASLPPRTRWMTEDIPDGSENSASLPPRTRWMTEVRDS</sequence>
<dbReference type="RefSeq" id="WP_387226970.1">
    <property type="nucleotide sequence ID" value="NZ_JBIAZH010000015.1"/>
</dbReference>
<organism evidence="2 3">
    <name type="scientific">Micromonospora olivasterospora</name>
    <dbReference type="NCBI Taxonomy" id="1880"/>
    <lineage>
        <taxon>Bacteria</taxon>
        <taxon>Bacillati</taxon>
        <taxon>Actinomycetota</taxon>
        <taxon>Actinomycetes</taxon>
        <taxon>Micromonosporales</taxon>
        <taxon>Micromonosporaceae</taxon>
        <taxon>Micromonospora</taxon>
    </lineage>
</organism>
<dbReference type="SUPFAM" id="SSF140453">
    <property type="entry name" value="EsxAB dimer-like"/>
    <property type="match status" value="1"/>
</dbReference>
<feature type="region of interest" description="Disordered" evidence="1">
    <location>
        <begin position="123"/>
        <end position="201"/>
    </location>
</feature>
<dbReference type="InterPro" id="IPR036689">
    <property type="entry name" value="ESAT-6-like_sf"/>
</dbReference>
<keyword evidence="3" id="KW-1185">Reference proteome</keyword>
<evidence type="ECO:0000313" key="3">
    <source>
        <dbReference type="Proteomes" id="UP000319825"/>
    </source>
</evidence>
<dbReference type="EMBL" id="VLKE01000001">
    <property type="protein sequence ID" value="TWH67503.1"/>
    <property type="molecule type" value="Genomic_DNA"/>
</dbReference>
<dbReference type="Gene3D" id="1.10.287.1060">
    <property type="entry name" value="ESAT-6-like"/>
    <property type="match status" value="1"/>
</dbReference>
<comment type="caution">
    <text evidence="2">The sequence shown here is derived from an EMBL/GenBank/DDBJ whole genome shotgun (WGS) entry which is preliminary data.</text>
</comment>
<evidence type="ECO:0000313" key="2">
    <source>
        <dbReference type="EMBL" id="TWH67503.1"/>
    </source>
</evidence>
<name>A0A562I9X9_MICOL</name>
<protein>
    <recommendedName>
        <fullName evidence="4">WXG100 family type VII secretion target</fullName>
    </recommendedName>
</protein>